<keyword evidence="1" id="KW-0812">Transmembrane</keyword>
<accession>A0ABX0PE35</accession>
<keyword evidence="1" id="KW-1133">Transmembrane helix</keyword>
<evidence type="ECO:0000313" key="3">
    <source>
        <dbReference type="Proteomes" id="UP000716322"/>
    </source>
</evidence>
<evidence type="ECO:0000256" key="1">
    <source>
        <dbReference type="SAM" id="Phobius"/>
    </source>
</evidence>
<proteinExistence type="predicted"/>
<dbReference type="Proteomes" id="UP000716322">
    <property type="component" value="Unassembled WGS sequence"/>
</dbReference>
<comment type="caution">
    <text evidence="2">The sequence shown here is derived from an EMBL/GenBank/DDBJ whole genome shotgun (WGS) entry which is preliminary data.</text>
</comment>
<dbReference type="EMBL" id="JAAQOM010000008">
    <property type="protein sequence ID" value="NIA54774.1"/>
    <property type="molecule type" value="Genomic_DNA"/>
</dbReference>
<keyword evidence="1" id="KW-0472">Membrane</keyword>
<dbReference type="RefSeq" id="WP_166859731.1">
    <property type="nucleotide sequence ID" value="NZ_JAAQOM010000008.1"/>
</dbReference>
<keyword evidence="3" id="KW-1185">Reference proteome</keyword>
<reference evidence="2 3" key="1">
    <citation type="submission" date="2020-03" db="EMBL/GenBank/DDBJ databases">
        <title>Genome sequence of strain Massilia sp. TW-1.</title>
        <authorList>
            <person name="Chaudhary D.K."/>
        </authorList>
    </citation>
    <scope>NUCLEOTIDE SEQUENCE [LARGE SCALE GENOMIC DNA]</scope>
    <source>
        <strain evidence="2 3">TW-1</strain>
    </source>
</reference>
<feature type="transmembrane region" description="Helical" evidence="1">
    <location>
        <begin position="50"/>
        <end position="69"/>
    </location>
</feature>
<sequence>MKKKYEVKAGDDFDVINVTVKGKTEGVVVTVNVNKSSEKKGEPARWDWKVVAVMAAAVLVFSSGAYAAISKDYTIFEQVMAVVSKGLEHAFEKSNAAEKADKNDTGTA</sequence>
<gene>
    <name evidence="2" type="ORF">HAV22_14145</name>
</gene>
<protein>
    <submittedName>
        <fullName evidence="2">Uncharacterized protein</fullName>
    </submittedName>
</protein>
<evidence type="ECO:0000313" key="2">
    <source>
        <dbReference type="EMBL" id="NIA54774.1"/>
    </source>
</evidence>
<name>A0ABX0PE35_9BURK</name>
<organism evidence="2 3">
    <name type="scientific">Telluria antibiotica</name>
    <dbReference type="NCBI Taxonomy" id="2717319"/>
    <lineage>
        <taxon>Bacteria</taxon>
        <taxon>Pseudomonadati</taxon>
        <taxon>Pseudomonadota</taxon>
        <taxon>Betaproteobacteria</taxon>
        <taxon>Burkholderiales</taxon>
        <taxon>Oxalobacteraceae</taxon>
        <taxon>Telluria group</taxon>
        <taxon>Telluria</taxon>
    </lineage>
</organism>